<comment type="subcellular location">
    <subcellularLocation>
        <location evidence="1">Cell envelope</location>
    </subcellularLocation>
</comment>
<reference evidence="7 8" key="1">
    <citation type="journal article" date="2012" name="Appl. Environ. Microbiol.">
        <title>Draft genome sequence of a psychrotolerant sulfur-oxidizing bacterium, Sulfuricella denitrificans skB26, and proteomic insights into cold adaptation.</title>
        <authorList>
            <person name="Watanabe T."/>
            <person name="Kojima H."/>
            <person name="Fukui M."/>
        </authorList>
    </citation>
    <scope>NUCLEOTIDE SEQUENCE [LARGE SCALE GENOMIC DNA]</scope>
    <source>
        <strain evidence="8">skB26</strain>
    </source>
</reference>
<comment type="similarity">
    <text evidence="2">Belongs to the membrane fusion protein (MFP) (TC 8.A.1) family.</text>
</comment>
<dbReference type="Proteomes" id="UP000015559">
    <property type="component" value="Chromosome"/>
</dbReference>
<proteinExistence type="inferred from homology"/>
<dbReference type="STRING" id="1163617.SCD_n01439"/>
<feature type="domain" description="YbhG-like alpha-helical hairpin" evidence="5">
    <location>
        <begin position="76"/>
        <end position="205"/>
    </location>
</feature>
<keyword evidence="8" id="KW-1185">Reference proteome</keyword>
<feature type="domain" description="CusB-like beta-barrel" evidence="6">
    <location>
        <begin position="243"/>
        <end position="329"/>
    </location>
</feature>
<dbReference type="InterPro" id="IPR050465">
    <property type="entry name" value="UPF0194_transport"/>
</dbReference>
<feature type="compositionally biased region" description="Low complexity" evidence="4">
    <location>
        <begin position="114"/>
        <end position="123"/>
    </location>
</feature>
<dbReference type="Gene3D" id="2.40.50.100">
    <property type="match status" value="1"/>
</dbReference>
<organism evidence="7 8">
    <name type="scientific">Sulfuricella denitrificans (strain DSM 22764 / NBRC 105220 / skB26)</name>
    <dbReference type="NCBI Taxonomy" id="1163617"/>
    <lineage>
        <taxon>Bacteria</taxon>
        <taxon>Pseudomonadati</taxon>
        <taxon>Pseudomonadota</taxon>
        <taxon>Betaproteobacteria</taxon>
        <taxon>Nitrosomonadales</taxon>
        <taxon>Sulfuricellaceae</taxon>
        <taxon>Sulfuricella</taxon>
    </lineage>
</organism>
<dbReference type="KEGG" id="sdr:SCD_n01439"/>
<dbReference type="InterPro" id="IPR058792">
    <property type="entry name" value="Beta-barrel_RND_2"/>
</dbReference>
<evidence type="ECO:0000256" key="1">
    <source>
        <dbReference type="ARBA" id="ARBA00004196"/>
    </source>
</evidence>
<dbReference type="RefSeq" id="WP_009205783.1">
    <property type="nucleotide sequence ID" value="NC_022357.1"/>
</dbReference>
<dbReference type="AlphaFoldDB" id="S6B3Q7"/>
<dbReference type="SUPFAM" id="SSF111369">
    <property type="entry name" value="HlyD-like secretion proteins"/>
    <property type="match status" value="2"/>
</dbReference>
<keyword evidence="3" id="KW-0175">Coiled coil</keyword>
<evidence type="ECO:0000259" key="5">
    <source>
        <dbReference type="Pfam" id="PF25881"/>
    </source>
</evidence>
<evidence type="ECO:0000313" key="7">
    <source>
        <dbReference type="EMBL" id="BAN35262.1"/>
    </source>
</evidence>
<dbReference type="Pfam" id="PF25954">
    <property type="entry name" value="Beta-barrel_RND_2"/>
    <property type="match status" value="1"/>
</dbReference>
<evidence type="ECO:0000256" key="2">
    <source>
        <dbReference type="ARBA" id="ARBA00009477"/>
    </source>
</evidence>
<evidence type="ECO:0000256" key="3">
    <source>
        <dbReference type="ARBA" id="ARBA00023054"/>
    </source>
</evidence>
<name>S6B3Q7_SULDS</name>
<evidence type="ECO:0000259" key="6">
    <source>
        <dbReference type="Pfam" id="PF25954"/>
    </source>
</evidence>
<evidence type="ECO:0000313" key="8">
    <source>
        <dbReference type="Proteomes" id="UP000015559"/>
    </source>
</evidence>
<dbReference type="PANTHER" id="PTHR32347:SF23">
    <property type="entry name" value="BLL5650 PROTEIN"/>
    <property type="match status" value="1"/>
</dbReference>
<dbReference type="Pfam" id="PF25881">
    <property type="entry name" value="HH_YBHG"/>
    <property type="match status" value="1"/>
</dbReference>
<dbReference type="HOGENOM" id="CLU_018816_6_3_4"/>
<dbReference type="EMBL" id="AP013066">
    <property type="protein sequence ID" value="BAN35262.1"/>
    <property type="molecule type" value="Genomic_DNA"/>
</dbReference>
<gene>
    <name evidence="7" type="ORF">SCD_n01439</name>
</gene>
<accession>S6B3Q7</accession>
<evidence type="ECO:0000256" key="4">
    <source>
        <dbReference type="SAM" id="MobiDB-lite"/>
    </source>
</evidence>
<dbReference type="Gene3D" id="1.10.287.470">
    <property type="entry name" value="Helix hairpin bin"/>
    <property type="match status" value="1"/>
</dbReference>
<dbReference type="GO" id="GO:0030313">
    <property type="term" value="C:cell envelope"/>
    <property type="evidence" value="ECO:0007669"/>
    <property type="project" value="UniProtKB-SubCell"/>
</dbReference>
<dbReference type="Gene3D" id="2.40.30.170">
    <property type="match status" value="1"/>
</dbReference>
<dbReference type="FunFam" id="2.40.30.170:FF:000010">
    <property type="entry name" value="Efflux RND transporter periplasmic adaptor subunit"/>
    <property type="match status" value="1"/>
</dbReference>
<feature type="region of interest" description="Disordered" evidence="4">
    <location>
        <begin position="114"/>
        <end position="156"/>
    </location>
</feature>
<dbReference type="eggNOG" id="COG0845">
    <property type="taxonomic scope" value="Bacteria"/>
</dbReference>
<dbReference type="InterPro" id="IPR059052">
    <property type="entry name" value="HH_YbhG-like"/>
</dbReference>
<dbReference type="PANTHER" id="PTHR32347">
    <property type="entry name" value="EFFLUX SYSTEM COMPONENT YKNX-RELATED"/>
    <property type="match status" value="1"/>
</dbReference>
<dbReference type="OrthoDB" id="9813967at2"/>
<sequence>MNKKIVIIGILAAGIGAAVLWKFAPWTARPDEGSVFASGTVDATEIAASFRVPGILVKRPVDEGSHVKPGELLAALDERETVARLHQAEAAQQVAQARLKDLEQGYRPQEIAEARAQAEQSRANLSNLQEEARRSEALFHGGATSQQRRDKDRTAADMAAQQLSATQERLKLLQSGYRPETINAARAQFEEAQASVAAAHVALDDLQVTSPVEGVVTRKHAEVGETLGAGRPVVTVTDISRPWVRVYIPETQIGKVHLGAAAKVKVDTFPNRDFDGRVSYVSSQAEFTPKNVQTQEERVKLVFAVNVTLENLDGTLKPGMPADVYITAQGGSAK</sequence>
<protein>
    <submittedName>
        <fullName evidence="7">RND family efflux pump membrane fusion protein</fullName>
    </submittedName>
</protein>